<comment type="caution">
    <text evidence="3">The sequence shown here is derived from an EMBL/GenBank/DDBJ whole genome shotgun (WGS) entry which is preliminary data.</text>
</comment>
<dbReference type="EMBL" id="VBRC01000017">
    <property type="protein sequence ID" value="TLK22373.1"/>
    <property type="molecule type" value="Genomic_DNA"/>
</dbReference>
<evidence type="ECO:0000313" key="4">
    <source>
        <dbReference type="Proteomes" id="UP000308000"/>
    </source>
</evidence>
<dbReference type="EMBL" id="JACHFV010000017">
    <property type="protein sequence ID" value="MBB5297077.1"/>
    <property type="molecule type" value="Genomic_DNA"/>
</dbReference>
<evidence type="ECO:0000313" key="5">
    <source>
        <dbReference type="Proteomes" id="UP000536909"/>
    </source>
</evidence>
<keyword evidence="1" id="KW-0812">Transmembrane</keyword>
<proteinExistence type="predicted"/>
<evidence type="ECO:0000313" key="3">
    <source>
        <dbReference type="EMBL" id="TLK22373.1"/>
    </source>
</evidence>
<evidence type="ECO:0000313" key="2">
    <source>
        <dbReference type="EMBL" id="MBB5297077.1"/>
    </source>
</evidence>
<organism evidence="3 4">
    <name type="scientific">Deinococcus metallilatus</name>
    <dbReference type="NCBI Taxonomy" id="1211322"/>
    <lineage>
        <taxon>Bacteria</taxon>
        <taxon>Thermotogati</taxon>
        <taxon>Deinococcota</taxon>
        <taxon>Deinococci</taxon>
        <taxon>Deinococcales</taxon>
        <taxon>Deinococcaceae</taxon>
        <taxon>Deinococcus</taxon>
    </lineage>
</organism>
<reference evidence="3 4" key="1">
    <citation type="submission" date="2019-04" db="EMBL/GenBank/DDBJ databases">
        <title>Deinococcus metalilatus MA1002 mutant No.5.</title>
        <authorList>
            <person name="Park W."/>
            <person name="Park C."/>
        </authorList>
    </citation>
    <scope>NUCLEOTIDE SEQUENCE [LARGE SCALE GENOMIC DNA]</scope>
    <source>
        <strain evidence="3 4">MA1002-m5</strain>
    </source>
</reference>
<gene>
    <name evidence="3" type="ORF">FCS05_17895</name>
    <name evidence="2" type="ORF">HNQ10_003943</name>
</gene>
<dbReference type="RefSeq" id="WP_129117978.1">
    <property type="nucleotide sequence ID" value="NZ_BSUI01000038.1"/>
</dbReference>
<evidence type="ECO:0000256" key="1">
    <source>
        <dbReference type="SAM" id="Phobius"/>
    </source>
</evidence>
<reference evidence="2 5" key="2">
    <citation type="submission" date="2020-08" db="EMBL/GenBank/DDBJ databases">
        <title>Genomic Encyclopedia of Type Strains, Phase IV (KMG-IV): sequencing the most valuable type-strain genomes for metagenomic binning, comparative biology and taxonomic classification.</title>
        <authorList>
            <person name="Goeker M."/>
        </authorList>
    </citation>
    <scope>NUCLEOTIDE SEQUENCE [LARGE SCALE GENOMIC DNA]</scope>
    <source>
        <strain evidence="2 5">DSM 105434</strain>
    </source>
</reference>
<name>A0AAJ5F1X3_9DEIO</name>
<keyword evidence="1" id="KW-0472">Membrane</keyword>
<keyword evidence="1" id="KW-1133">Transmembrane helix</keyword>
<protein>
    <submittedName>
        <fullName evidence="3">Uncharacterized protein</fullName>
    </submittedName>
</protein>
<sequence length="205" mass="21176">MAGEVTAQVLSPREIADKWTAAAQQLPFEASGTISTAATTWATFLTGALGAFSIGGLAFLPSEIGKLEGGQQEGVVTLLFGALATGLVARYLATLAAQVTPVVSYTDGELYRNQTAQRNFEAARRLLQSQQVSTVALALLLFGVLLSLIPADKPYQLVTQQGGAVLCGKLVSGTDGAVYVTSSGAATKLKGVTDMTPVMACPPKP</sequence>
<dbReference type="Proteomes" id="UP000308000">
    <property type="component" value="Unassembled WGS sequence"/>
</dbReference>
<feature type="transmembrane region" description="Helical" evidence="1">
    <location>
        <begin position="74"/>
        <end position="93"/>
    </location>
</feature>
<feature type="transmembrane region" description="Helical" evidence="1">
    <location>
        <begin position="41"/>
        <end position="62"/>
    </location>
</feature>
<feature type="transmembrane region" description="Helical" evidence="1">
    <location>
        <begin position="132"/>
        <end position="151"/>
    </location>
</feature>
<dbReference type="Proteomes" id="UP000536909">
    <property type="component" value="Unassembled WGS sequence"/>
</dbReference>
<dbReference type="AlphaFoldDB" id="A0AAJ5F1X3"/>
<accession>A0AAJ5F1X3</accession>
<keyword evidence="5" id="KW-1185">Reference proteome</keyword>